<dbReference type="Proteomes" id="UP000075604">
    <property type="component" value="Unassembled WGS sequence"/>
</dbReference>
<dbReference type="EMBL" id="JELX01002447">
    <property type="protein sequence ID" value="KYF55381.1"/>
    <property type="molecule type" value="Genomic_DNA"/>
</dbReference>
<reference evidence="2 3" key="1">
    <citation type="submission" date="2014-02" db="EMBL/GenBank/DDBJ databases">
        <title>The small core and large imbalanced accessory genome model reveals a collaborative survival strategy of Sorangium cellulosum strains in nature.</title>
        <authorList>
            <person name="Han K."/>
            <person name="Peng R."/>
            <person name="Blom J."/>
            <person name="Li Y.-Z."/>
        </authorList>
    </citation>
    <scope>NUCLEOTIDE SEQUENCE [LARGE SCALE GENOMIC DNA]</scope>
    <source>
        <strain evidence="2 3">So0157-18</strain>
    </source>
</reference>
<dbReference type="Pfam" id="PF09937">
    <property type="entry name" value="DUF2169"/>
    <property type="match status" value="1"/>
</dbReference>
<comment type="caution">
    <text evidence="2">The sequence shown here is derived from an EMBL/GenBank/DDBJ whole genome shotgun (WGS) entry which is preliminary data.</text>
</comment>
<dbReference type="AlphaFoldDB" id="A0A150PI45"/>
<protein>
    <recommendedName>
        <fullName evidence="1">DUF2169 domain-containing protein</fullName>
    </recommendedName>
</protein>
<sequence length="362" mass="39782">MRPRGGNGGSSSGAWKRWEGALWELRNLTPYAAERQFLRDVDGAEMWTVAVRAAFDLCPDGATRVSEQQVDVRRSPAYTGRPGASSLLEETDFTLPKPAVDVLVRGHACMPDEAPGERLNIAVTIGGYTKTAVVVGDRVWERHLGHLVASAPQPFRRMPVTYEHAFGGADLLSDRSGRARLAENPVGKGFGERAEHLVDGPLPNIECAAHPIAAWNQRPKPVGFGPIARDWEPRAALAGTYDERWFETRRPLWPTDLSPRFHQCAPVDQQIEGLRGGEPISLAGFSPTGPIRFRLPRVALGVRTRLGNETVEQRATLSTVIVDADAMQVVLVFASHLRCHGRDHEVLRTTIWEKEIVSGASS</sequence>
<dbReference type="InterPro" id="IPR018683">
    <property type="entry name" value="DUF2169"/>
</dbReference>
<evidence type="ECO:0000313" key="2">
    <source>
        <dbReference type="EMBL" id="KYF55381.1"/>
    </source>
</evidence>
<accession>A0A150PI45</accession>
<proteinExistence type="predicted"/>
<evidence type="ECO:0000259" key="1">
    <source>
        <dbReference type="Pfam" id="PF09937"/>
    </source>
</evidence>
<evidence type="ECO:0000313" key="3">
    <source>
        <dbReference type="Proteomes" id="UP000075604"/>
    </source>
</evidence>
<organism evidence="2 3">
    <name type="scientific">Sorangium cellulosum</name>
    <name type="common">Polyangium cellulosum</name>
    <dbReference type="NCBI Taxonomy" id="56"/>
    <lineage>
        <taxon>Bacteria</taxon>
        <taxon>Pseudomonadati</taxon>
        <taxon>Myxococcota</taxon>
        <taxon>Polyangia</taxon>
        <taxon>Polyangiales</taxon>
        <taxon>Polyangiaceae</taxon>
        <taxon>Sorangium</taxon>
    </lineage>
</organism>
<feature type="domain" description="DUF2169" evidence="1">
    <location>
        <begin position="42"/>
        <end position="333"/>
    </location>
</feature>
<name>A0A150PI45_SORCE</name>
<gene>
    <name evidence="2" type="ORF">BE04_51150</name>
</gene>